<dbReference type="AlphaFoldDB" id="A0A1G7XWE5"/>
<dbReference type="STRING" id="504805.SAMN05421505_1098"/>
<dbReference type="OrthoDB" id="3509248at2"/>
<evidence type="ECO:0008006" key="3">
    <source>
        <dbReference type="Google" id="ProtNLM"/>
    </source>
</evidence>
<dbReference type="RefSeq" id="WP_093170531.1">
    <property type="nucleotide sequence ID" value="NZ_FNCN01000009.1"/>
</dbReference>
<organism evidence="1 2">
    <name type="scientific">Sinosporangium album</name>
    <dbReference type="NCBI Taxonomy" id="504805"/>
    <lineage>
        <taxon>Bacteria</taxon>
        <taxon>Bacillati</taxon>
        <taxon>Actinomycetota</taxon>
        <taxon>Actinomycetes</taxon>
        <taxon>Streptosporangiales</taxon>
        <taxon>Streptosporangiaceae</taxon>
        <taxon>Sinosporangium</taxon>
    </lineage>
</organism>
<name>A0A1G7XWE5_9ACTN</name>
<accession>A0A1G7XWE5</accession>
<gene>
    <name evidence="1" type="ORF">SAMN05421505_1098</name>
</gene>
<evidence type="ECO:0000313" key="1">
    <source>
        <dbReference type="EMBL" id="SDG88497.1"/>
    </source>
</evidence>
<sequence length="383" mass="41653">MDPHDVSAHAGRPLSALTRRDVIRALLSIPSGAALVALPGLRRAMLAEGDPLTPVFWDSAREALRSIEAGEATVGDVHRWLESSGTEPILLTRDYFVWPEEDERGPKAKELHAMLVAYLEELVAKGEIAPDALALGDRAARDAYETLQERWLNSPLPDGRVPSIVIGDEQDQELFAAWDEEEAFALSELRRIVQELPVRPPEPSAAELAQVCAELRRLLVDPIYPGNVLKACAGFDGDEFPADDAELWVAVAAGIVGPISDVADEEAVERFTDLDVGLTLEDSTLAALCAIHHADWLAVTGALVRRGPGVLVSPERVARLIAESDDIDVEMDDPDDLEAIETLFASVVPLWERLGIVDSGEVLTPLGWWGLPKAVERAWAQAD</sequence>
<dbReference type="EMBL" id="FNCN01000009">
    <property type="protein sequence ID" value="SDG88497.1"/>
    <property type="molecule type" value="Genomic_DNA"/>
</dbReference>
<reference evidence="1 2" key="1">
    <citation type="submission" date="2016-10" db="EMBL/GenBank/DDBJ databases">
        <authorList>
            <person name="de Groot N.N."/>
        </authorList>
    </citation>
    <scope>NUCLEOTIDE SEQUENCE [LARGE SCALE GENOMIC DNA]</scope>
    <source>
        <strain evidence="1 2">CPCC 201354</strain>
    </source>
</reference>
<proteinExistence type="predicted"/>
<protein>
    <recommendedName>
        <fullName evidence="3">DUF4272 domain-containing protein</fullName>
    </recommendedName>
</protein>
<keyword evidence="2" id="KW-1185">Reference proteome</keyword>
<evidence type="ECO:0000313" key="2">
    <source>
        <dbReference type="Proteomes" id="UP000198923"/>
    </source>
</evidence>
<dbReference type="Proteomes" id="UP000198923">
    <property type="component" value="Unassembled WGS sequence"/>
</dbReference>